<evidence type="ECO:0000256" key="3">
    <source>
        <dbReference type="ARBA" id="ARBA00022670"/>
    </source>
</evidence>
<dbReference type="InterPro" id="IPR008007">
    <property type="entry name" value="Peptidase_M42"/>
</dbReference>
<feature type="binding site" evidence="8">
    <location>
        <position position="321"/>
    </location>
    <ligand>
        <name>Zn(2+)</name>
        <dbReference type="ChEBI" id="CHEBI:29105"/>
        <label>2</label>
    </ligand>
</feature>
<protein>
    <submittedName>
        <fullName evidence="9">Glutamyl aminopeptidase</fullName>
        <ecNumber evidence="9">3.4.11.7</ecNumber>
    </submittedName>
</protein>
<dbReference type="GO" id="GO:0046872">
    <property type="term" value="F:metal ion binding"/>
    <property type="evidence" value="ECO:0007669"/>
    <property type="project" value="UniProtKB-UniRule"/>
</dbReference>
<dbReference type="Gene3D" id="3.40.630.10">
    <property type="entry name" value="Zn peptidases"/>
    <property type="match status" value="1"/>
</dbReference>
<dbReference type="HOGENOM" id="CLU_047249_0_2_0"/>
<evidence type="ECO:0000256" key="8">
    <source>
        <dbReference type="PIRSR" id="PIRSR001123-2"/>
    </source>
</evidence>
<dbReference type="InterPro" id="IPR051464">
    <property type="entry name" value="Peptidase_M42_aminopept"/>
</dbReference>
<dbReference type="EC" id="3.4.11.7" evidence="9"/>
<dbReference type="KEGG" id="hau:Haur_4885"/>
<dbReference type="EMBL" id="CP000875">
    <property type="protein sequence ID" value="ABX07515.1"/>
    <property type="molecule type" value="Genomic_DNA"/>
</dbReference>
<keyword evidence="3" id="KW-0645">Protease</keyword>
<dbReference type="InterPro" id="IPR023367">
    <property type="entry name" value="Peptidase_M42_dom2"/>
</dbReference>
<organism evidence="9 10">
    <name type="scientific">Herpetosiphon aurantiacus (strain ATCC 23779 / DSM 785 / 114-95)</name>
    <dbReference type="NCBI Taxonomy" id="316274"/>
    <lineage>
        <taxon>Bacteria</taxon>
        <taxon>Bacillati</taxon>
        <taxon>Chloroflexota</taxon>
        <taxon>Chloroflexia</taxon>
        <taxon>Herpetosiphonales</taxon>
        <taxon>Herpetosiphonaceae</taxon>
        <taxon>Herpetosiphon</taxon>
    </lineage>
</organism>
<evidence type="ECO:0000256" key="4">
    <source>
        <dbReference type="ARBA" id="ARBA00022723"/>
    </source>
</evidence>
<gene>
    <name evidence="9" type="ordered locus">Haur_4885</name>
</gene>
<dbReference type="InParanoid" id="A9B352"/>
<proteinExistence type="inferred from homology"/>
<accession>A9B352</accession>
<dbReference type="STRING" id="316274.Haur_4885"/>
<dbReference type="PANTHER" id="PTHR32481:SF0">
    <property type="entry name" value="AMINOPEPTIDASE YPDE-RELATED"/>
    <property type="match status" value="1"/>
</dbReference>
<feature type="binding site" evidence="8">
    <location>
        <position position="178"/>
    </location>
    <ligand>
        <name>Zn(2+)</name>
        <dbReference type="ChEBI" id="CHEBI:29105"/>
        <label>1</label>
    </ligand>
</feature>
<dbReference type="GO" id="GO:0004230">
    <property type="term" value="F:glutamyl aminopeptidase activity"/>
    <property type="evidence" value="ECO:0007669"/>
    <property type="project" value="UniProtKB-EC"/>
</dbReference>
<comment type="similarity">
    <text evidence="1 6">Belongs to the peptidase M42 family.</text>
</comment>
<name>A9B352_HERA2</name>
<evidence type="ECO:0000256" key="1">
    <source>
        <dbReference type="ARBA" id="ARBA00006272"/>
    </source>
</evidence>
<evidence type="ECO:0000256" key="2">
    <source>
        <dbReference type="ARBA" id="ARBA00022438"/>
    </source>
</evidence>
<feature type="binding site" evidence="8">
    <location>
        <position position="64"/>
    </location>
    <ligand>
        <name>Zn(2+)</name>
        <dbReference type="ChEBI" id="CHEBI:29105"/>
        <label>1</label>
    </ligand>
</feature>
<evidence type="ECO:0000313" key="9">
    <source>
        <dbReference type="EMBL" id="ABX07515.1"/>
    </source>
</evidence>
<feature type="binding site" evidence="8">
    <location>
        <position position="233"/>
    </location>
    <ligand>
        <name>Zn(2+)</name>
        <dbReference type="ChEBI" id="CHEBI:29105"/>
        <label>1</label>
    </ligand>
</feature>
<feature type="binding site" evidence="8">
    <location>
        <position position="178"/>
    </location>
    <ligand>
        <name>Zn(2+)</name>
        <dbReference type="ChEBI" id="CHEBI:29105"/>
        <label>2</label>
    </ligand>
</feature>
<dbReference type="BioCyc" id="HAUR316274:GHYA-4945-MONOMER"/>
<dbReference type="SUPFAM" id="SSF101821">
    <property type="entry name" value="Aminopeptidase/glucanase lid domain"/>
    <property type="match status" value="1"/>
</dbReference>
<comment type="cofactor">
    <cofactor evidence="8">
        <name>a divalent metal cation</name>
        <dbReference type="ChEBI" id="CHEBI:60240"/>
    </cofactor>
    <text evidence="8">Binds 2 divalent metal cations per subunit.</text>
</comment>
<dbReference type="Proteomes" id="UP000000787">
    <property type="component" value="Chromosome"/>
</dbReference>
<keyword evidence="4 8" id="KW-0479">Metal-binding</keyword>
<keyword evidence="2 9" id="KW-0031">Aminopeptidase</keyword>
<keyword evidence="5 9" id="KW-0378">Hydrolase</keyword>
<evidence type="ECO:0000256" key="7">
    <source>
        <dbReference type="PIRSR" id="PIRSR001123-1"/>
    </source>
</evidence>
<evidence type="ECO:0000313" key="10">
    <source>
        <dbReference type="Proteomes" id="UP000000787"/>
    </source>
</evidence>
<dbReference type="SUPFAM" id="SSF53187">
    <property type="entry name" value="Zn-dependent exopeptidases"/>
    <property type="match status" value="1"/>
</dbReference>
<evidence type="ECO:0000256" key="6">
    <source>
        <dbReference type="PIRNR" id="PIRNR001123"/>
    </source>
</evidence>
<dbReference type="PIRSF" id="PIRSF001123">
    <property type="entry name" value="PepA_GA"/>
    <property type="match status" value="1"/>
</dbReference>
<dbReference type="Gene3D" id="2.40.30.40">
    <property type="entry name" value="Peptidase M42, domain 2"/>
    <property type="match status" value="1"/>
</dbReference>
<feature type="active site" description="Proton acceptor" evidence="7">
    <location>
        <position position="210"/>
    </location>
</feature>
<feature type="binding site" evidence="8">
    <location>
        <position position="211"/>
    </location>
    <ligand>
        <name>Zn(2+)</name>
        <dbReference type="ChEBI" id="CHEBI:29105"/>
        <label>2</label>
    </ligand>
</feature>
<sequence>MDERLALMKALTDASGVPGNEGPVRAVMAEALAPYGELINDQLGSVAARKAGPEGSPTILLAGHLDEVGFMVTRITDDGFIKFQALGGWWELVMLAQRVQIETRNGPIAGLIGSKPPHVLSPEARKKLVEKKDMFIDIGASSAAEAREWGVRPGDSILPVCPFTPLHNPKIVMAKAWDNRFGCAAAVEVLHELANESLPNTVVAGATVQEEVGLRGAATLANVVKPDIAFAIDVCIAGDTPGISKDEAQAKMGAGPVLLLMDSSVIPNPRLRDLVVDTAEELGIPYQFDTMPGGGTDAGRFHLNNAGVPSLALGVATRYIHTHASLLHRDDFDQVVTLLAAVVRKLDQATVDYIKTGQSA</sequence>
<dbReference type="PANTHER" id="PTHR32481">
    <property type="entry name" value="AMINOPEPTIDASE"/>
    <property type="match status" value="1"/>
</dbReference>
<dbReference type="FunCoup" id="A9B352">
    <property type="interactions" value="45"/>
</dbReference>
<dbReference type="GO" id="GO:0006508">
    <property type="term" value="P:proteolysis"/>
    <property type="evidence" value="ECO:0007669"/>
    <property type="project" value="UniProtKB-KW"/>
</dbReference>
<evidence type="ECO:0000256" key="5">
    <source>
        <dbReference type="ARBA" id="ARBA00022801"/>
    </source>
</evidence>
<dbReference type="CDD" id="cd05656">
    <property type="entry name" value="M42_Frv"/>
    <property type="match status" value="1"/>
</dbReference>
<reference evidence="9 10" key="1">
    <citation type="journal article" date="2011" name="Stand. Genomic Sci.">
        <title>Complete genome sequence of the filamentous gliding predatory bacterium Herpetosiphon aurantiacus type strain (114-95(T)).</title>
        <authorList>
            <person name="Kiss H."/>
            <person name="Nett M."/>
            <person name="Domin N."/>
            <person name="Martin K."/>
            <person name="Maresca J.A."/>
            <person name="Copeland A."/>
            <person name="Lapidus A."/>
            <person name="Lucas S."/>
            <person name="Berry K.W."/>
            <person name="Glavina Del Rio T."/>
            <person name="Dalin E."/>
            <person name="Tice H."/>
            <person name="Pitluck S."/>
            <person name="Richardson P."/>
            <person name="Bruce D."/>
            <person name="Goodwin L."/>
            <person name="Han C."/>
            <person name="Detter J.C."/>
            <person name="Schmutz J."/>
            <person name="Brettin T."/>
            <person name="Land M."/>
            <person name="Hauser L."/>
            <person name="Kyrpides N.C."/>
            <person name="Ivanova N."/>
            <person name="Goker M."/>
            <person name="Woyke T."/>
            <person name="Klenk H.P."/>
            <person name="Bryant D.A."/>
        </authorList>
    </citation>
    <scope>NUCLEOTIDE SEQUENCE [LARGE SCALE GENOMIC DNA]</scope>
    <source>
        <strain evidence="10">ATCC 23779 / DSM 785 / 114-95</strain>
    </source>
</reference>
<dbReference type="eggNOG" id="COG1363">
    <property type="taxonomic scope" value="Bacteria"/>
</dbReference>
<dbReference type="AlphaFoldDB" id="A9B352"/>
<dbReference type="Pfam" id="PF05343">
    <property type="entry name" value="Peptidase_M42"/>
    <property type="match status" value="1"/>
</dbReference>
<keyword evidence="10" id="KW-1185">Reference proteome</keyword>